<name>A0ABT3JWY5_9XANT</name>
<reference evidence="2 3" key="1">
    <citation type="submission" date="2022-10" db="EMBL/GenBank/DDBJ databases">
        <title>Xanthomonas sp. H13-6.</title>
        <authorList>
            <person name="Liu X."/>
            <person name="Deng Z."/>
            <person name="Jiang Y."/>
            <person name="Yu T."/>
            <person name="Ai J."/>
        </authorList>
    </citation>
    <scope>NUCLEOTIDE SEQUENCE [LARGE SCALE GENOMIC DNA]</scope>
    <source>
        <strain evidence="2 3">H13-6</strain>
    </source>
</reference>
<evidence type="ECO:0000313" key="3">
    <source>
        <dbReference type="Proteomes" id="UP001209922"/>
    </source>
</evidence>
<feature type="chain" id="PRO_5045760332" evidence="1">
    <location>
        <begin position="21"/>
        <end position="163"/>
    </location>
</feature>
<dbReference type="Proteomes" id="UP001209922">
    <property type="component" value="Unassembled WGS sequence"/>
</dbReference>
<keyword evidence="1" id="KW-0732">Signal</keyword>
<dbReference type="PROSITE" id="PS51257">
    <property type="entry name" value="PROKAR_LIPOPROTEIN"/>
    <property type="match status" value="1"/>
</dbReference>
<comment type="caution">
    <text evidence="2">The sequence shown here is derived from an EMBL/GenBank/DDBJ whole genome shotgun (WGS) entry which is preliminary data.</text>
</comment>
<proteinExistence type="predicted"/>
<dbReference type="RefSeq" id="WP_265127980.1">
    <property type="nucleotide sequence ID" value="NZ_JAPCHY010000008.1"/>
</dbReference>
<gene>
    <name evidence="2" type="ORF">OK345_10825</name>
</gene>
<feature type="signal peptide" evidence="1">
    <location>
        <begin position="1"/>
        <end position="20"/>
    </location>
</feature>
<accession>A0ABT3JWY5</accession>
<evidence type="ECO:0000313" key="2">
    <source>
        <dbReference type="EMBL" id="MCW4472996.1"/>
    </source>
</evidence>
<protein>
    <submittedName>
        <fullName evidence="2">Uncharacterized protein</fullName>
    </submittedName>
</protein>
<dbReference type="EMBL" id="JAPCHY010000008">
    <property type="protein sequence ID" value="MCW4472996.1"/>
    <property type="molecule type" value="Genomic_DNA"/>
</dbReference>
<evidence type="ECO:0000256" key="1">
    <source>
        <dbReference type="SAM" id="SignalP"/>
    </source>
</evidence>
<sequence length="163" mass="17637">MTIRLLALAAISLLAACSPAGEVASDSDLQLLGARTIEAGAPCYPALPAGASLDLPCHLRSEQIYKSKKGAKRRKVVLEILEGDISTSVERIEQTMLRGGYTATDKIARKKDRFVIPFRKKGHPTIELTFNPKVGSKPSSPKARFLITATWQLEPAPKKTPGN</sequence>
<keyword evidence="3" id="KW-1185">Reference proteome</keyword>
<organism evidence="2 3">
    <name type="scientific">Xanthomonas chitinilytica</name>
    <dbReference type="NCBI Taxonomy" id="2989819"/>
    <lineage>
        <taxon>Bacteria</taxon>
        <taxon>Pseudomonadati</taxon>
        <taxon>Pseudomonadota</taxon>
        <taxon>Gammaproteobacteria</taxon>
        <taxon>Lysobacterales</taxon>
        <taxon>Lysobacteraceae</taxon>
        <taxon>Xanthomonas</taxon>
    </lineage>
</organism>